<evidence type="ECO:0000313" key="2">
    <source>
        <dbReference type="EMBL" id="SMD42894.1"/>
    </source>
</evidence>
<dbReference type="EMBL" id="LT838813">
    <property type="protein sequence ID" value="SMD42894.1"/>
    <property type="molecule type" value="Genomic_DNA"/>
</dbReference>
<evidence type="ECO:0000256" key="1">
    <source>
        <dbReference type="SAM" id="MobiDB-lite"/>
    </source>
</evidence>
<name>A0A1W2H298_9BACT</name>
<reference evidence="3" key="1">
    <citation type="submission" date="2017-04" db="EMBL/GenBank/DDBJ databases">
        <authorList>
            <person name="Varghese N."/>
            <person name="Submissions S."/>
        </authorList>
    </citation>
    <scope>NUCLEOTIDE SEQUENCE [LARGE SCALE GENOMIC DNA]</scope>
    <source>
        <strain evidence="3">DSM 16537</strain>
    </source>
</reference>
<dbReference type="Proteomes" id="UP000192333">
    <property type="component" value="Chromosome I"/>
</dbReference>
<proteinExistence type="predicted"/>
<dbReference type="PROSITE" id="PS51257">
    <property type="entry name" value="PROKAR_LIPOPROTEIN"/>
    <property type="match status" value="1"/>
</dbReference>
<evidence type="ECO:0000313" key="3">
    <source>
        <dbReference type="Proteomes" id="UP000192333"/>
    </source>
</evidence>
<sequence>MKSLVFLILLSFVFSCSERKQEEDEPDKTDQLDKLESKTETEKAEIPGKQAESLGLIGEWTIPSTYGGGELRIEHHLGKYYKNEELSDGTVNISEMTLTEEGSLKIFRLKDGPSDETWVITESGILEVRSKNALVYSTEPV</sequence>
<dbReference type="RefSeq" id="WP_084119649.1">
    <property type="nucleotide sequence ID" value="NZ_LT838813.1"/>
</dbReference>
<dbReference type="OrthoDB" id="839675at2"/>
<keyword evidence="3" id="KW-1185">Reference proteome</keyword>
<feature type="region of interest" description="Disordered" evidence="1">
    <location>
        <begin position="19"/>
        <end position="50"/>
    </location>
</feature>
<organism evidence="2 3">
    <name type="scientific">Aquiflexum balticum DSM 16537</name>
    <dbReference type="NCBI Taxonomy" id="758820"/>
    <lineage>
        <taxon>Bacteria</taxon>
        <taxon>Pseudomonadati</taxon>
        <taxon>Bacteroidota</taxon>
        <taxon>Cytophagia</taxon>
        <taxon>Cytophagales</taxon>
        <taxon>Cyclobacteriaceae</taxon>
        <taxon>Aquiflexum</taxon>
    </lineage>
</organism>
<feature type="compositionally biased region" description="Basic and acidic residues" evidence="1">
    <location>
        <begin position="19"/>
        <end position="46"/>
    </location>
</feature>
<accession>A0A1W2H298</accession>
<dbReference type="AlphaFoldDB" id="A0A1W2H298"/>
<evidence type="ECO:0008006" key="4">
    <source>
        <dbReference type="Google" id="ProtNLM"/>
    </source>
</evidence>
<protein>
    <recommendedName>
        <fullName evidence="4">Lipocalin-like domain-containing protein</fullName>
    </recommendedName>
</protein>
<gene>
    <name evidence="2" type="ORF">SAMN00777080_1462</name>
</gene>